<dbReference type="Proteomes" id="UP000885672">
    <property type="component" value="Unassembled WGS sequence"/>
</dbReference>
<name>A0A7V0XFH9_UNCW3</name>
<feature type="domain" description="PAC" evidence="3">
    <location>
        <begin position="680"/>
        <end position="732"/>
    </location>
</feature>
<dbReference type="InterPro" id="IPR013767">
    <property type="entry name" value="PAS_fold"/>
</dbReference>
<feature type="coiled-coil region" evidence="1">
    <location>
        <begin position="710"/>
        <end position="737"/>
    </location>
</feature>
<evidence type="ECO:0000256" key="1">
    <source>
        <dbReference type="SAM" id="Coils"/>
    </source>
</evidence>
<feature type="domain" description="PAC" evidence="3">
    <location>
        <begin position="809"/>
        <end position="861"/>
    </location>
</feature>
<dbReference type="InterPro" id="IPR001610">
    <property type="entry name" value="PAC"/>
</dbReference>
<dbReference type="SMART" id="SM00091">
    <property type="entry name" value="PAS"/>
    <property type="match status" value="8"/>
</dbReference>
<proteinExistence type="predicted"/>
<sequence length="1225" mass="136026">MDGRDYSGGFRTRRADGSPATLHVYATAGYAAGKQGKRIAGVVFVARDVTNAVEVEQAARVKEEQFRAVLALTADAVLLLDERGKVLKANRAMAELVGKDENELLEMTLSSLVTPGVIEQVTEGFARLWRTGAAEFAAEFVGMAGSPAQVEFRATVLNLYGQRVALAVGRRQTAEEERSREAAAEHKYERMFAAVRDAVFLHRADGPILDANEGAVGMFGMPRQKLIGRSIEKLLPPASRTWLARLQRVILSSGEFHGEGIGLRHDHTEFPMELSSSLVELDGEKLVITVARDISERRRAEAAVRSSEHLHRTTLAAMSDPAHVVDRDYRIVLVNEAYRSWCRGLGAGEKVAGGNLFETHPFLGDRVREEYERVFATGRPLRTEETTILRGRRIETETQKLPVVEDGVVSRVLTVMRDVTDRKRHEEILRRLADTATGFVELPVGADLYLYAAERLAELLPGAVFAVCEYDEEKATLTVRRLVGLTEAELAAVVAALGASPEGMVLEDVPPDVHEVLMNGSPREVAGGLHEAMLGRVPEPACRELERGLGIEKAVSIGLRRESRLYGNATFYLRKGQRLDPGLVETFIGQWAIALERQEAELALAESEERYSSLFAGAPVGIYRTTPAGRVLMANPALVRMLGYESFEEMARLDLEQAAFQPGYDRAEFKRRMENDGEVVGLESTWTRADGGKLYIRENARAVRGPDGSIQYYEGTVEDLTERHRAEERERAERERAETYLDIAGVIIVALDEQGRVALVNRRGCEVLGTTEDDALGSDWVERFVPAADRKKTRATFAALMRGEVEPAEEFENLVLSASGEERLVHWHNVLLRDPEGNITGMLSSGEDVTERRAAENALRELRDNAPVGLFRTTADGRFLSANPAAVRIAGYENEKEMLNAPVVSMYADPAQRDEMRALLAREGSVTNYEIRSRRPDGSIFFALFDIRMVPGPDGKPCYFDGAVRDITAQKAAEQARRESEEQLEAMLETSPDGIAVHQEGRVVMMNPAGVRMLGYDDPAEVVGKSVPDFLHPDEKDEVLARMRRIIETGPTGTAATARFRRRDGSYVPLEVANARLDWKGRPAIQVVFRDITARLESQWALAESEQRYRNVVERALDGIVIIKEGRIVYLNPQLAAMAGLTVEECLGRPFADFLHPDEREKVAERYRCRMSGEAVPENYETVLLHRDGRPVRVELKAGGIEHEGGPADLVFVRDITPRHRAESD</sequence>
<dbReference type="Pfam" id="PF13426">
    <property type="entry name" value="PAS_9"/>
    <property type="match status" value="2"/>
</dbReference>
<feature type="domain" description="PAS" evidence="2">
    <location>
        <begin position="607"/>
        <end position="652"/>
    </location>
</feature>
<dbReference type="GO" id="GO:0006355">
    <property type="term" value="P:regulation of DNA-templated transcription"/>
    <property type="evidence" value="ECO:0007669"/>
    <property type="project" value="InterPro"/>
</dbReference>
<dbReference type="InterPro" id="IPR013656">
    <property type="entry name" value="PAS_4"/>
</dbReference>
<feature type="non-terminal residue" evidence="4">
    <location>
        <position position="1"/>
    </location>
</feature>
<dbReference type="Pfam" id="PF08448">
    <property type="entry name" value="PAS_4"/>
    <property type="match status" value="3"/>
</dbReference>
<dbReference type="InterPro" id="IPR035965">
    <property type="entry name" value="PAS-like_dom_sf"/>
</dbReference>
<feature type="domain" description="PAS" evidence="2">
    <location>
        <begin position="1125"/>
        <end position="1174"/>
    </location>
</feature>
<comment type="caution">
    <text evidence="4">The sequence shown here is derived from an EMBL/GenBank/DDBJ whole genome shotgun (WGS) entry which is preliminary data.</text>
</comment>
<dbReference type="PANTHER" id="PTHR44757">
    <property type="entry name" value="DIGUANYLATE CYCLASE DGCP"/>
    <property type="match status" value="1"/>
</dbReference>
<dbReference type="SMART" id="SM00086">
    <property type="entry name" value="PAC"/>
    <property type="match status" value="7"/>
</dbReference>
<dbReference type="PANTHER" id="PTHR44757:SF2">
    <property type="entry name" value="BIOFILM ARCHITECTURE MAINTENANCE PROTEIN MBAA"/>
    <property type="match status" value="1"/>
</dbReference>
<evidence type="ECO:0000259" key="3">
    <source>
        <dbReference type="PROSITE" id="PS50113"/>
    </source>
</evidence>
<feature type="domain" description="PAS" evidence="2">
    <location>
        <begin position="855"/>
        <end position="920"/>
    </location>
</feature>
<dbReference type="PROSITE" id="PS50112">
    <property type="entry name" value="PAS"/>
    <property type="match status" value="7"/>
</dbReference>
<accession>A0A7V0XFH9</accession>
<feature type="domain" description="PAS" evidence="2">
    <location>
        <begin position="733"/>
        <end position="804"/>
    </location>
</feature>
<dbReference type="NCBIfam" id="TIGR00229">
    <property type="entry name" value="sensory_box"/>
    <property type="match status" value="8"/>
</dbReference>
<feature type="domain" description="PAS" evidence="2">
    <location>
        <begin position="62"/>
        <end position="132"/>
    </location>
</feature>
<dbReference type="SUPFAM" id="SSF55785">
    <property type="entry name" value="PYP-like sensor domain (PAS domain)"/>
    <property type="match status" value="8"/>
</dbReference>
<organism evidence="4">
    <name type="scientific">candidate division WOR-3 bacterium</name>
    <dbReference type="NCBI Taxonomy" id="2052148"/>
    <lineage>
        <taxon>Bacteria</taxon>
        <taxon>Bacteria division WOR-3</taxon>
    </lineage>
</organism>
<dbReference type="InterPro" id="IPR000700">
    <property type="entry name" value="PAS-assoc_C"/>
</dbReference>
<dbReference type="AlphaFoldDB" id="A0A7V0XFH9"/>
<dbReference type="InterPro" id="IPR052155">
    <property type="entry name" value="Biofilm_reg_signaling"/>
</dbReference>
<dbReference type="Gene3D" id="3.30.450.20">
    <property type="entry name" value="PAS domain"/>
    <property type="match status" value="8"/>
</dbReference>
<evidence type="ECO:0000259" key="2">
    <source>
        <dbReference type="PROSITE" id="PS50112"/>
    </source>
</evidence>
<feature type="domain" description="PAS" evidence="2">
    <location>
        <begin position="980"/>
        <end position="1050"/>
    </location>
</feature>
<gene>
    <name evidence="4" type="ORF">ENN51_05430</name>
</gene>
<protein>
    <submittedName>
        <fullName evidence="4">PAS domain S-box protein</fullName>
    </submittedName>
</protein>
<feature type="domain" description="PAC" evidence="3">
    <location>
        <begin position="927"/>
        <end position="979"/>
    </location>
</feature>
<dbReference type="InterPro" id="IPR000014">
    <property type="entry name" value="PAS"/>
</dbReference>
<feature type="domain" description="PAC" evidence="3">
    <location>
        <begin position="1178"/>
        <end position="1225"/>
    </location>
</feature>
<evidence type="ECO:0000313" key="4">
    <source>
        <dbReference type="EMBL" id="HDQ99711.1"/>
    </source>
</evidence>
<dbReference type="PROSITE" id="PS50113">
    <property type="entry name" value="PAC"/>
    <property type="match status" value="4"/>
</dbReference>
<dbReference type="Pfam" id="PF00989">
    <property type="entry name" value="PAS"/>
    <property type="match status" value="3"/>
</dbReference>
<feature type="domain" description="PAS" evidence="2">
    <location>
        <begin position="184"/>
        <end position="254"/>
    </location>
</feature>
<dbReference type="CDD" id="cd00130">
    <property type="entry name" value="PAS"/>
    <property type="match status" value="8"/>
</dbReference>
<reference evidence="4" key="1">
    <citation type="journal article" date="2020" name="mSystems">
        <title>Genome- and Community-Level Interaction Insights into Carbon Utilization and Element Cycling Functions of Hydrothermarchaeota in Hydrothermal Sediment.</title>
        <authorList>
            <person name="Zhou Z."/>
            <person name="Liu Y."/>
            <person name="Xu W."/>
            <person name="Pan J."/>
            <person name="Luo Z.H."/>
            <person name="Li M."/>
        </authorList>
    </citation>
    <scope>NUCLEOTIDE SEQUENCE [LARGE SCALE GENOMIC DNA]</scope>
    <source>
        <strain evidence="4">SpSt-1182</strain>
    </source>
</reference>
<keyword evidence="1" id="KW-0175">Coiled coil</keyword>
<dbReference type="EMBL" id="DSBX01000204">
    <property type="protein sequence ID" value="HDQ99711.1"/>
    <property type="molecule type" value="Genomic_DNA"/>
</dbReference>